<keyword evidence="1" id="KW-0597">Phosphoprotein</keyword>
<name>A0ABN1JZ05_9BURK</name>
<dbReference type="Gene3D" id="3.40.50.2300">
    <property type="match status" value="1"/>
</dbReference>
<dbReference type="CDD" id="cd00077">
    <property type="entry name" value="HDc"/>
    <property type="match status" value="1"/>
</dbReference>
<dbReference type="Pfam" id="PF00072">
    <property type="entry name" value="Response_reg"/>
    <property type="match status" value="1"/>
</dbReference>
<evidence type="ECO:0000313" key="5">
    <source>
        <dbReference type="Proteomes" id="UP001500279"/>
    </source>
</evidence>
<dbReference type="Pfam" id="PF13487">
    <property type="entry name" value="HD_5"/>
    <property type="match status" value="1"/>
</dbReference>
<dbReference type="Gene3D" id="1.10.3210.10">
    <property type="entry name" value="Hypothetical protein af1432"/>
    <property type="match status" value="1"/>
</dbReference>
<evidence type="ECO:0000259" key="3">
    <source>
        <dbReference type="PROSITE" id="PS51832"/>
    </source>
</evidence>
<evidence type="ECO:0000313" key="4">
    <source>
        <dbReference type="EMBL" id="GAA0749864.1"/>
    </source>
</evidence>
<proteinExistence type="predicted"/>
<dbReference type="RefSeq" id="WP_310742439.1">
    <property type="nucleotide sequence ID" value="NZ_BAAAEW010000011.1"/>
</dbReference>
<dbReference type="InterPro" id="IPR037522">
    <property type="entry name" value="HD_GYP_dom"/>
</dbReference>
<dbReference type="PROSITE" id="PS50110">
    <property type="entry name" value="RESPONSE_REGULATORY"/>
    <property type="match status" value="1"/>
</dbReference>
<feature type="modified residue" description="4-aspartylphosphate" evidence="1">
    <location>
        <position position="64"/>
    </location>
</feature>
<dbReference type="Proteomes" id="UP001500279">
    <property type="component" value="Unassembled WGS sequence"/>
</dbReference>
<feature type="domain" description="HD-GYP" evidence="3">
    <location>
        <begin position="158"/>
        <end position="369"/>
    </location>
</feature>
<keyword evidence="5" id="KW-1185">Reference proteome</keyword>
<dbReference type="SMART" id="SM00448">
    <property type="entry name" value="REC"/>
    <property type="match status" value="1"/>
</dbReference>
<reference evidence="4 5" key="1">
    <citation type="journal article" date="2019" name="Int. J. Syst. Evol. Microbiol.">
        <title>The Global Catalogue of Microorganisms (GCM) 10K type strain sequencing project: providing services to taxonomists for standard genome sequencing and annotation.</title>
        <authorList>
            <consortium name="The Broad Institute Genomics Platform"/>
            <consortium name="The Broad Institute Genome Sequencing Center for Infectious Disease"/>
            <person name="Wu L."/>
            <person name="Ma J."/>
        </authorList>
    </citation>
    <scope>NUCLEOTIDE SEQUENCE [LARGE SCALE GENOMIC DNA]</scope>
    <source>
        <strain evidence="4 5">JCM 15503</strain>
    </source>
</reference>
<dbReference type="PANTHER" id="PTHR45228:SF5">
    <property type="entry name" value="CYCLIC DI-GMP PHOSPHODIESTERASE VC_1348-RELATED"/>
    <property type="match status" value="1"/>
</dbReference>
<dbReference type="InterPro" id="IPR052020">
    <property type="entry name" value="Cyclic_di-GMP/3'3'-cGAMP_PDE"/>
</dbReference>
<dbReference type="PANTHER" id="PTHR45228">
    <property type="entry name" value="CYCLIC DI-GMP PHOSPHODIESTERASE TM_0186-RELATED"/>
    <property type="match status" value="1"/>
</dbReference>
<dbReference type="SMART" id="SM00471">
    <property type="entry name" value="HDc"/>
    <property type="match status" value="1"/>
</dbReference>
<evidence type="ECO:0000259" key="2">
    <source>
        <dbReference type="PROSITE" id="PS50110"/>
    </source>
</evidence>
<dbReference type="InterPro" id="IPR011006">
    <property type="entry name" value="CheY-like_superfamily"/>
</dbReference>
<gene>
    <name evidence="4" type="ORF">GCM10009107_20900</name>
</gene>
<evidence type="ECO:0000256" key="1">
    <source>
        <dbReference type="PROSITE-ProRule" id="PRU00169"/>
    </source>
</evidence>
<dbReference type="PROSITE" id="PS51832">
    <property type="entry name" value="HD_GYP"/>
    <property type="match status" value="1"/>
</dbReference>
<dbReference type="InterPro" id="IPR001789">
    <property type="entry name" value="Sig_transdc_resp-reg_receiver"/>
</dbReference>
<dbReference type="CDD" id="cd19920">
    <property type="entry name" value="REC_PA4781-like"/>
    <property type="match status" value="1"/>
</dbReference>
<dbReference type="InterPro" id="IPR003607">
    <property type="entry name" value="HD/PDEase_dom"/>
</dbReference>
<accession>A0ABN1JZ05</accession>
<comment type="caution">
    <text evidence="4">The sequence shown here is derived from an EMBL/GenBank/DDBJ whole genome shotgun (WGS) entry which is preliminary data.</text>
</comment>
<protein>
    <submittedName>
        <fullName evidence="4">Two-component system response regulator</fullName>
    </submittedName>
</protein>
<dbReference type="EMBL" id="BAAAEW010000011">
    <property type="protein sequence ID" value="GAA0749864.1"/>
    <property type="molecule type" value="Genomic_DNA"/>
</dbReference>
<feature type="domain" description="Response regulatory" evidence="2">
    <location>
        <begin position="14"/>
        <end position="131"/>
    </location>
</feature>
<dbReference type="SUPFAM" id="SSF52172">
    <property type="entry name" value="CheY-like"/>
    <property type="match status" value="1"/>
</dbReference>
<organism evidence="4 5">
    <name type="scientific">Ideonella azotifigens</name>
    <dbReference type="NCBI Taxonomy" id="513160"/>
    <lineage>
        <taxon>Bacteria</taxon>
        <taxon>Pseudomonadati</taxon>
        <taxon>Pseudomonadota</taxon>
        <taxon>Betaproteobacteria</taxon>
        <taxon>Burkholderiales</taxon>
        <taxon>Sphaerotilaceae</taxon>
        <taxon>Ideonella</taxon>
    </lineage>
</organism>
<sequence length="379" mass="42095">MKTLGSTSNLEQARVLIVDDVPENLTVLGEVLQGAGCIVQVANSGPAALRLATQAPTPELILLDVMMPGMDGYEVLRRLRAEPRSHDIPVMFLTALDDPRDEEHGLSLGAVDYLAKPIQPAVVLARVRSQIDARRLREWLRDQNAALEAEVARRMAENDAIQQVTIRALAHLAETRDPETGNHILRTQAYMQLLARALRHHPRFAATLNEHTIELLTRSAPLHDIGKVGIPDHILLKPGRLTADEWEPMKTHAALGAAAIEQAERDIDRPVEFLSLAKQIARSHHERWDGSGYPDGLAGESIPIAARLMAVADVFDALISPRVYKRAMSFDEARRMINDGRGSHFDPAVVDVFEDEFERFVDIANRHRDKPPAVAPRVH</sequence>
<dbReference type="SUPFAM" id="SSF109604">
    <property type="entry name" value="HD-domain/PDEase-like"/>
    <property type="match status" value="1"/>
</dbReference>